<dbReference type="EMBL" id="KY274501">
    <property type="protein sequence ID" value="ARK00433.1"/>
    <property type="molecule type" value="Genomic_DNA"/>
</dbReference>
<dbReference type="Pfam" id="PF05784">
    <property type="entry name" value="Herpes_UL82_83"/>
    <property type="match status" value="1"/>
</dbReference>
<evidence type="ECO:0000313" key="5">
    <source>
        <dbReference type="EMBL" id="ARK00652.1"/>
    </source>
</evidence>
<protein>
    <submittedName>
        <fullName evidence="1">U54</fullName>
    </submittedName>
</protein>
<evidence type="ECO:0000313" key="4">
    <source>
        <dbReference type="EMBL" id="ARK00433.1"/>
    </source>
</evidence>
<name>A0A1W6D7M8_9BETA</name>
<dbReference type="SMR" id="A0A1W6D7M8"/>
<dbReference type="EMBL" id="KY274487">
    <property type="protein sequence ID" value="ARJ98854.1"/>
    <property type="molecule type" value="Genomic_DNA"/>
</dbReference>
<evidence type="ECO:0000313" key="3">
    <source>
        <dbReference type="EMBL" id="ARJ99970.1"/>
    </source>
</evidence>
<reference evidence="1" key="1">
    <citation type="journal article" date="2018" name="BMC Genomics">
        <title>Comparative genomic, transcriptomic, and proteomic reannotation of human herpesvirus 6.</title>
        <authorList>
            <person name="Greninger A.L."/>
            <person name="Knudsen G.M."/>
            <person name="Roychoudhury P."/>
            <person name="Hanson D.J."/>
            <person name="Sedlak R.H."/>
            <person name="Xie H."/>
            <person name="Guan J."/>
            <person name="Nguyen T."/>
            <person name="Peddu V."/>
            <person name="Boeckh M."/>
            <person name="Huang M.L."/>
            <person name="Cook L."/>
            <person name="Depledge D.P."/>
            <person name="Zerr D.M."/>
            <person name="Koelle D.M."/>
            <person name="Gantt S."/>
            <person name="Yoshikawa T."/>
            <person name="Caserta M."/>
            <person name="Hill J.A."/>
            <person name="Jerome K.R."/>
        </authorList>
    </citation>
    <scope>NUCLEOTIDE SEQUENCE</scope>
    <source>
        <strain evidence="6">Japan-a1</strain>
        <strain evidence="1">Japan-a2</strain>
        <strain evidence="2">Japan-a8</strain>
        <strain evidence="3">Japan-b2</strain>
        <strain evidence="4">Japan-b7</strain>
        <strain evidence="5">Japan-b9</strain>
    </source>
</reference>
<dbReference type="EMBL" id="KY274497">
    <property type="protein sequence ID" value="ARJ99970.1"/>
    <property type="molecule type" value="Genomic_DNA"/>
</dbReference>
<sequence>MQPATLQWSSYVLQLRLTTAAILKPGELRYFKCGLGICPPSSSVVCTCRDESSFAASPFTYIDPKDYGNIPFAVHNISDLDLDLGRLPIVLNIFALPYANVTVSNLPVQRIEAYDRHAIPHGQCEAQFILYGPLTRIKIYAADIRWTEKTPEEPTRYLFNADIWINLQNTPLDQIFNSAKIEFISHRHVSISRILLCGNLLILKTVYENDYLLDDTFFPEKLNIQLSLTPHTADITMSQNQETLLKCNVGSITVGATKNIVSNLITPFHCSFHTIFESNSNFTGFFIPKLLHGISITTCIWDETRPLYITMKAQKKNCRINYSQELGKVFFFPKQILPPGNNIEFSWTEMSNIYVNIESPNGPVKDIVALASQPVSRAPSLTTVAHVTPEISMGIFLKSLRIAFDKEHLVPLHFFLKPGESTRMEFMPPETPQSLTILEGDVGIRFIPCHNNYSHRSSP</sequence>
<evidence type="ECO:0000313" key="1">
    <source>
        <dbReference type="EMBL" id="ARJ98854.1"/>
    </source>
</evidence>
<dbReference type="InterPro" id="IPR008649">
    <property type="entry name" value="Herpes_UL82/UL83"/>
</dbReference>
<dbReference type="EMBL" id="KY239023">
    <property type="protein sequence ID" value="ARK07115.1"/>
    <property type="molecule type" value="Genomic_DNA"/>
</dbReference>
<accession>A0A1W6D7M8</accession>
<dbReference type="EMBL" id="KY274503">
    <property type="protein sequence ID" value="ARK00652.1"/>
    <property type="molecule type" value="Genomic_DNA"/>
</dbReference>
<organism evidence="1">
    <name type="scientific">Human betaherpesvirus 6</name>
    <dbReference type="NCBI Taxonomy" id="10368"/>
    <lineage>
        <taxon>Viruses</taxon>
        <taxon>Duplodnaviria</taxon>
        <taxon>Heunggongvirae</taxon>
        <taxon>Peploviricota</taxon>
        <taxon>Herviviricetes</taxon>
        <taxon>Herpesvirales</taxon>
        <taxon>Orthoherpesviridae</taxon>
        <taxon>Betaherpesvirinae</taxon>
        <taxon>Roseolovirus</taxon>
    </lineage>
</organism>
<evidence type="ECO:0000313" key="6">
    <source>
        <dbReference type="EMBL" id="ARK07115.1"/>
    </source>
</evidence>
<proteinExistence type="predicted"/>
<evidence type="ECO:0000313" key="2">
    <source>
        <dbReference type="EMBL" id="ARJ99417.1"/>
    </source>
</evidence>
<dbReference type="EMBL" id="KY274492">
    <property type="protein sequence ID" value="ARJ99417.1"/>
    <property type="molecule type" value="Genomic_DNA"/>
</dbReference>